<dbReference type="InterPro" id="IPR005940">
    <property type="entry name" value="Anthranilate_Pribosyl_Tfrase"/>
</dbReference>
<dbReference type="PANTHER" id="PTHR43285:SF2">
    <property type="entry name" value="ANTHRANILATE PHOSPHORIBOSYLTRANSFERASE"/>
    <property type="match status" value="1"/>
</dbReference>
<comment type="cofactor">
    <cofactor evidence="9">
        <name>Mg(2+)</name>
        <dbReference type="ChEBI" id="CHEBI:18420"/>
    </cofactor>
    <text evidence="9">Binds 2 magnesium ions per monomer.</text>
</comment>
<feature type="binding site" evidence="9">
    <location>
        <position position="113"/>
    </location>
    <ligand>
        <name>anthranilate</name>
        <dbReference type="ChEBI" id="CHEBI:16567"/>
        <label>1</label>
    </ligand>
</feature>
<dbReference type="InterPro" id="IPR000312">
    <property type="entry name" value="Glycosyl_Trfase_fam3"/>
</dbReference>
<comment type="caution">
    <text evidence="12">The sequence shown here is derived from an EMBL/GenBank/DDBJ whole genome shotgun (WGS) entry which is preliminary data.</text>
</comment>
<keyword evidence="5 9" id="KW-0822">Tryptophan biosynthesis</keyword>
<dbReference type="SUPFAM" id="SSF52418">
    <property type="entry name" value="Nucleoside phosphorylase/phosphoribosyltransferase catalytic domain"/>
    <property type="match status" value="1"/>
</dbReference>
<dbReference type="PANTHER" id="PTHR43285">
    <property type="entry name" value="ANTHRANILATE PHOSPHORIBOSYLTRANSFERASE"/>
    <property type="match status" value="1"/>
</dbReference>
<accession>A0A5C6FMI7</accession>
<comment type="subunit">
    <text evidence="9">Homodimer.</text>
</comment>
<dbReference type="AlphaFoldDB" id="A0A5C6FMI7"/>
<keyword evidence="4 9" id="KW-0808">Transferase</keyword>
<dbReference type="GO" id="GO:0005829">
    <property type="term" value="C:cytosol"/>
    <property type="evidence" value="ECO:0007669"/>
    <property type="project" value="TreeGrafter"/>
</dbReference>
<feature type="binding site" evidence="9">
    <location>
        <position position="90"/>
    </location>
    <ligand>
        <name>5-phospho-alpha-D-ribose 1-diphosphate</name>
        <dbReference type="ChEBI" id="CHEBI:58017"/>
    </ligand>
</feature>
<comment type="caution">
    <text evidence="9">Lacks conserved residue(s) required for the propagation of feature annotation.</text>
</comment>
<dbReference type="InterPro" id="IPR017459">
    <property type="entry name" value="Glycosyl_Trfase_fam3_N_dom"/>
</dbReference>
<dbReference type="GO" id="GO:0000287">
    <property type="term" value="F:magnesium ion binding"/>
    <property type="evidence" value="ECO:0007669"/>
    <property type="project" value="UniProtKB-UniRule"/>
</dbReference>
<dbReference type="InterPro" id="IPR036320">
    <property type="entry name" value="Glycosyl_Trfase_fam3_N_dom_sf"/>
</dbReference>
<evidence type="ECO:0000256" key="2">
    <source>
        <dbReference type="ARBA" id="ARBA00022605"/>
    </source>
</evidence>
<dbReference type="SUPFAM" id="SSF47648">
    <property type="entry name" value="Nucleoside phosphorylase/phosphoribosyltransferase N-terminal domain"/>
    <property type="match status" value="1"/>
</dbReference>
<comment type="pathway">
    <text evidence="1 9">Amino-acid biosynthesis; L-tryptophan biosynthesis; L-tryptophan from chorismate: step 2/5.</text>
</comment>
<comment type="similarity">
    <text evidence="8">In the C-terminal section; belongs to the anthranilate phosphoribosyltransferase family.</text>
</comment>
<dbReference type="GO" id="GO:0004048">
    <property type="term" value="F:anthranilate phosphoribosyltransferase activity"/>
    <property type="evidence" value="ECO:0007669"/>
    <property type="project" value="UniProtKB-UniRule"/>
</dbReference>
<sequence>MTTFDDAIRQASAGEDLSADQTSNLIDAMLRGDADSQSVADLLMALREKGEAVSELVGAARAMRRHMTPIPHRHPILLDTCGTGGSGSGTFNISTAVAILAAACGVPVAKHGNRKATSHSGSADVLEELGVKIESDAESVAKCLDEIDICFCFAAKLHPAMKHVVSVRRSLGVPTLFNLLGPLCNPAGATHQLLGTSTPLAQQKIAAALSQLGTQRAFVIHADDGQDEVSLEGVTHVVDVRDHASEPIQWTAASFGFPPCGVEALAAKDPAESARIIRAIFEGQPGPRRDTVVAGAAAALVLVGRMTDVREAAETAAAAIDDGGAMKKLQQLIDIGQGG</sequence>
<feature type="binding site" evidence="9">
    <location>
        <begin position="85"/>
        <end position="86"/>
    </location>
    <ligand>
        <name>5-phospho-alpha-D-ribose 1-diphosphate</name>
        <dbReference type="ChEBI" id="CHEBI:58017"/>
    </ligand>
</feature>
<evidence type="ECO:0000256" key="7">
    <source>
        <dbReference type="ARBA" id="ARBA00052328"/>
    </source>
</evidence>
<keyword evidence="6 9" id="KW-0057">Aromatic amino acid biosynthesis</keyword>
<reference evidence="12 13" key="1">
    <citation type="submission" date="2019-02" db="EMBL/GenBank/DDBJ databases">
        <title>Deep-cultivation of Planctomycetes and their phenomic and genomic characterization uncovers novel biology.</title>
        <authorList>
            <person name="Wiegand S."/>
            <person name="Jogler M."/>
            <person name="Boedeker C."/>
            <person name="Pinto D."/>
            <person name="Vollmers J."/>
            <person name="Rivas-Marin E."/>
            <person name="Kohn T."/>
            <person name="Peeters S.H."/>
            <person name="Heuer A."/>
            <person name="Rast P."/>
            <person name="Oberbeckmann S."/>
            <person name="Bunk B."/>
            <person name="Jeske O."/>
            <person name="Meyerdierks A."/>
            <person name="Storesund J.E."/>
            <person name="Kallscheuer N."/>
            <person name="Luecker S."/>
            <person name="Lage O.M."/>
            <person name="Pohl T."/>
            <person name="Merkel B.J."/>
            <person name="Hornburger P."/>
            <person name="Mueller R.-W."/>
            <person name="Bruemmer F."/>
            <person name="Labrenz M."/>
            <person name="Spormann A.M."/>
            <person name="Op Den Camp H."/>
            <person name="Overmann J."/>
            <person name="Amann R."/>
            <person name="Jetten M.S.M."/>
            <person name="Mascher T."/>
            <person name="Medema M.H."/>
            <person name="Devos D.P."/>
            <person name="Kaster A.-K."/>
            <person name="Ovreas L."/>
            <person name="Rohde M."/>
            <person name="Galperin M.Y."/>
            <person name="Jogler C."/>
        </authorList>
    </citation>
    <scope>NUCLEOTIDE SEQUENCE [LARGE SCALE GENOMIC DNA]</scope>
    <source>
        <strain evidence="12 13">V7</strain>
    </source>
</reference>
<feature type="binding site" evidence="9">
    <location>
        <begin position="110"/>
        <end position="118"/>
    </location>
    <ligand>
        <name>5-phospho-alpha-D-ribose 1-diphosphate</name>
        <dbReference type="ChEBI" id="CHEBI:58017"/>
    </ligand>
</feature>
<dbReference type="NCBIfam" id="TIGR01245">
    <property type="entry name" value="trpD"/>
    <property type="match status" value="1"/>
</dbReference>
<evidence type="ECO:0000256" key="5">
    <source>
        <dbReference type="ARBA" id="ARBA00022822"/>
    </source>
</evidence>
<keyword evidence="2 9" id="KW-0028">Amino-acid biosynthesis</keyword>
<evidence type="ECO:0000256" key="1">
    <source>
        <dbReference type="ARBA" id="ARBA00004907"/>
    </source>
</evidence>
<protein>
    <recommendedName>
        <fullName evidence="9">Anthranilate phosphoribosyltransferase</fullName>
        <ecNumber evidence="9">2.4.2.18</ecNumber>
    </recommendedName>
</protein>
<evidence type="ECO:0000256" key="8">
    <source>
        <dbReference type="ARBA" id="ARBA00061188"/>
    </source>
</evidence>
<feature type="binding site" evidence="9">
    <location>
        <position position="228"/>
    </location>
    <ligand>
        <name>Mg(2+)</name>
        <dbReference type="ChEBI" id="CHEBI:18420"/>
        <label>2</label>
    </ligand>
</feature>
<evidence type="ECO:0000259" key="10">
    <source>
        <dbReference type="Pfam" id="PF00591"/>
    </source>
</evidence>
<keyword evidence="9" id="KW-0460">Magnesium</keyword>
<evidence type="ECO:0000256" key="4">
    <source>
        <dbReference type="ARBA" id="ARBA00022679"/>
    </source>
</evidence>
<comment type="function">
    <text evidence="9">Catalyzes the transfer of the phosphoribosyl group of 5-phosphorylribose-1-pyrophosphate (PRPP) to anthranilate to yield N-(5'-phosphoribosyl)-anthranilate (PRA).</text>
</comment>
<dbReference type="RefSeq" id="WP_146415900.1">
    <property type="nucleotide sequence ID" value="NZ_SJPZ01000002.1"/>
</dbReference>
<dbReference type="InterPro" id="IPR035902">
    <property type="entry name" value="Nuc_phospho_transferase"/>
</dbReference>
<gene>
    <name evidence="12" type="primary">trpD2</name>
    <name evidence="9" type="synonym">trpD</name>
    <name evidence="12" type="ORF">V7x_49970</name>
</gene>
<feature type="binding site" evidence="9">
    <location>
        <position position="94"/>
    </location>
    <ligand>
        <name>Mg(2+)</name>
        <dbReference type="ChEBI" id="CHEBI:18420"/>
        <label>1</label>
    </ligand>
</feature>
<evidence type="ECO:0000256" key="3">
    <source>
        <dbReference type="ARBA" id="ARBA00022676"/>
    </source>
</evidence>
<keyword evidence="9" id="KW-0479">Metal-binding</keyword>
<feature type="domain" description="Glycosyl transferase family 3" evidence="10">
    <location>
        <begin position="76"/>
        <end position="325"/>
    </location>
</feature>
<evidence type="ECO:0000313" key="12">
    <source>
        <dbReference type="EMBL" id="TWU63257.1"/>
    </source>
</evidence>
<dbReference type="FunFam" id="3.40.1030.10:FF:000002">
    <property type="entry name" value="Anthranilate phosphoribosyltransferase"/>
    <property type="match status" value="1"/>
</dbReference>
<dbReference type="Gene3D" id="3.40.1030.10">
    <property type="entry name" value="Nucleoside phosphorylase/phosphoribosyltransferase catalytic domain"/>
    <property type="match status" value="1"/>
</dbReference>
<feature type="binding site" evidence="9">
    <location>
        <begin position="92"/>
        <end position="95"/>
    </location>
    <ligand>
        <name>5-phospho-alpha-D-ribose 1-diphosphate</name>
        <dbReference type="ChEBI" id="CHEBI:58017"/>
    </ligand>
</feature>
<comment type="catalytic activity">
    <reaction evidence="7 9">
        <text>N-(5-phospho-beta-D-ribosyl)anthranilate + diphosphate = 5-phospho-alpha-D-ribose 1-diphosphate + anthranilate</text>
        <dbReference type="Rhea" id="RHEA:11768"/>
        <dbReference type="ChEBI" id="CHEBI:16567"/>
        <dbReference type="ChEBI" id="CHEBI:18277"/>
        <dbReference type="ChEBI" id="CHEBI:33019"/>
        <dbReference type="ChEBI" id="CHEBI:58017"/>
        <dbReference type="EC" id="2.4.2.18"/>
    </reaction>
</comment>
<name>A0A5C6FMI7_9PLAN</name>
<feature type="binding site" evidence="9">
    <location>
        <position position="122"/>
    </location>
    <ligand>
        <name>5-phospho-alpha-D-ribose 1-diphosphate</name>
        <dbReference type="ChEBI" id="CHEBI:58017"/>
    </ligand>
</feature>
<dbReference type="HAMAP" id="MF_00211">
    <property type="entry name" value="TrpD"/>
    <property type="match status" value="1"/>
</dbReference>
<feature type="binding site" evidence="9">
    <location>
        <position position="82"/>
    </location>
    <ligand>
        <name>5-phospho-alpha-D-ribose 1-diphosphate</name>
        <dbReference type="ChEBI" id="CHEBI:58017"/>
    </ligand>
</feature>
<dbReference type="Proteomes" id="UP000316476">
    <property type="component" value="Unassembled WGS sequence"/>
</dbReference>
<evidence type="ECO:0000256" key="6">
    <source>
        <dbReference type="ARBA" id="ARBA00023141"/>
    </source>
</evidence>
<feature type="binding site" evidence="9">
    <location>
        <position position="82"/>
    </location>
    <ligand>
        <name>anthranilate</name>
        <dbReference type="ChEBI" id="CHEBI:16567"/>
        <label>1</label>
    </ligand>
</feature>
<evidence type="ECO:0000259" key="11">
    <source>
        <dbReference type="Pfam" id="PF02885"/>
    </source>
</evidence>
<proteinExistence type="inferred from homology"/>
<evidence type="ECO:0000256" key="9">
    <source>
        <dbReference type="HAMAP-Rule" id="MF_00211"/>
    </source>
</evidence>
<dbReference type="Gene3D" id="1.20.970.10">
    <property type="entry name" value="Transferase, Pyrimidine Nucleoside Phosphorylase, Chain C"/>
    <property type="match status" value="1"/>
</dbReference>
<dbReference type="OrthoDB" id="9806430at2"/>
<feature type="domain" description="Glycosyl transferase family 3 N-terminal" evidence="11">
    <location>
        <begin position="6"/>
        <end position="67"/>
    </location>
</feature>
<keyword evidence="3 9" id="KW-0328">Glycosyltransferase</keyword>
<feature type="binding site" evidence="9">
    <location>
        <position position="228"/>
    </location>
    <ligand>
        <name>Mg(2+)</name>
        <dbReference type="ChEBI" id="CHEBI:18420"/>
        <label>1</label>
    </ligand>
</feature>
<dbReference type="GO" id="GO:0000162">
    <property type="term" value="P:L-tryptophan biosynthetic process"/>
    <property type="evidence" value="ECO:0007669"/>
    <property type="project" value="UniProtKB-UniRule"/>
</dbReference>
<comment type="similarity">
    <text evidence="9">Belongs to the anthranilate phosphoribosyltransferase family.</text>
</comment>
<dbReference type="EC" id="2.4.2.18" evidence="9"/>
<evidence type="ECO:0000313" key="13">
    <source>
        <dbReference type="Proteomes" id="UP000316476"/>
    </source>
</evidence>
<feature type="binding site" evidence="9">
    <location>
        <position position="168"/>
    </location>
    <ligand>
        <name>anthranilate</name>
        <dbReference type="ChEBI" id="CHEBI:16567"/>
        <label>2</label>
    </ligand>
</feature>
<feature type="binding site" evidence="9">
    <location>
        <position position="227"/>
    </location>
    <ligand>
        <name>Mg(2+)</name>
        <dbReference type="ChEBI" id="CHEBI:18420"/>
        <label>2</label>
    </ligand>
</feature>
<organism evidence="12 13">
    <name type="scientific">Crateriforma conspicua</name>
    <dbReference type="NCBI Taxonomy" id="2527996"/>
    <lineage>
        <taxon>Bacteria</taxon>
        <taxon>Pseudomonadati</taxon>
        <taxon>Planctomycetota</taxon>
        <taxon>Planctomycetia</taxon>
        <taxon>Planctomycetales</taxon>
        <taxon>Planctomycetaceae</taxon>
        <taxon>Crateriforma</taxon>
    </lineage>
</organism>
<dbReference type="UniPathway" id="UPA00035">
    <property type="reaction ID" value="UER00041"/>
</dbReference>
<dbReference type="EMBL" id="SJPZ01000002">
    <property type="protein sequence ID" value="TWU63257.1"/>
    <property type="molecule type" value="Genomic_DNA"/>
</dbReference>
<dbReference type="Pfam" id="PF00591">
    <property type="entry name" value="Glycos_transf_3"/>
    <property type="match status" value="1"/>
</dbReference>
<dbReference type="Pfam" id="PF02885">
    <property type="entry name" value="Glycos_trans_3N"/>
    <property type="match status" value="1"/>
</dbReference>